<keyword evidence="3" id="KW-1185">Reference proteome</keyword>
<dbReference type="InterPro" id="IPR011055">
    <property type="entry name" value="Dup_hybrid_motif"/>
</dbReference>
<dbReference type="SUPFAM" id="SSF51261">
    <property type="entry name" value="Duplicated hybrid motif"/>
    <property type="match status" value="1"/>
</dbReference>
<feature type="domain" description="M23ase beta-sheet core" evidence="1">
    <location>
        <begin position="199"/>
        <end position="287"/>
    </location>
</feature>
<dbReference type="InterPro" id="IPR050570">
    <property type="entry name" value="Cell_wall_metabolism_enzyme"/>
</dbReference>
<dbReference type="Proteomes" id="UP001057291">
    <property type="component" value="Unassembled WGS sequence"/>
</dbReference>
<name>A0AAV4LAB0_9BACL</name>
<evidence type="ECO:0000313" key="3">
    <source>
        <dbReference type="Proteomes" id="UP001057291"/>
    </source>
</evidence>
<gene>
    <name evidence="2" type="ORF">DNHGIG_01470</name>
</gene>
<dbReference type="CDD" id="cd12797">
    <property type="entry name" value="M23_peptidase"/>
    <property type="match status" value="1"/>
</dbReference>
<dbReference type="Pfam" id="PF01551">
    <property type="entry name" value="Peptidase_M23"/>
    <property type="match status" value="1"/>
</dbReference>
<evidence type="ECO:0000259" key="1">
    <source>
        <dbReference type="Pfam" id="PF01551"/>
    </source>
</evidence>
<accession>A0AAV4LAB0</accession>
<dbReference type="RefSeq" id="WP_282197869.1">
    <property type="nucleotide sequence ID" value="NZ_BOQE01000001.1"/>
</dbReference>
<protein>
    <recommendedName>
        <fullName evidence="1">M23ase beta-sheet core domain-containing protein</fullName>
    </recommendedName>
</protein>
<reference evidence="2" key="1">
    <citation type="journal article" date="2023" name="Int. J. Syst. Evol. Microbiol.">
        <title>Collibacillus ludicampi gen. nov., sp. nov., a new soil bacterium of the family Alicyclobacillaceae.</title>
        <authorList>
            <person name="Jojima T."/>
            <person name="Ioku Y."/>
            <person name="Fukuta Y."/>
            <person name="Shirasaka N."/>
            <person name="Matsumura Y."/>
            <person name="Mori M."/>
        </authorList>
    </citation>
    <scope>NUCLEOTIDE SEQUENCE</scope>
    <source>
        <strain evidence="2">TP075</strain>
    </source>
</reference>
<dbReference type="EMBL" id="BOQE01000001">
    <property type="protein sequence ID" value="GIM44598.1"/>
    <property type="molecule type" value="Genomic_DNA"/>
</dbReference>
<dbReference type="InterPro" id="IPR016047">
    <property type="entry name" value="M23ase_b-sheet_dom"/>
</dbReference>
<dbReference type="GO" id="GO:0004222">
    <property type="term" value="F:metalloendopeptidase activity"/>
    <property type="evidence" value="ECO:0007669"/>
    <property type="project" value="TreeGrafter"/>
</dbReference>
<proteinExistence type="predicted"/>
<dbReference type="AlphaFoldDB" id="A0AAV4LAB0"/>
<dbReference type="PANTHER" id="PTHR21666">
    <property type="entry name" value="PEPTIDASE-RELATED"/>
    <property type="match status" value="1"/>
</dbReference>
<sequence>MEFKKPWRFKSKEDKIVVESWPKPDRMEEDEPSSIFNGFREHEEEAETQQPFRPYFPPRPFEVERRWGSPYVRPAYGGRNDRFGYRRTPYRYEEEEEEEQTPVIFWQTAGALLLLLLVVVAFKTDHPFADRTKQVITASLQKDYMISSLGAWYREHVADKIALPVFNSSKSTTSNVTFVMPLPDAKAKNVFDARQRPVIELAGKANENVKASAQGIVEKVDKNNEYGQYVIINHGEQTGKTLYGHLGQVTVKQNEWVDAGQVIGQLEKKEEAGLLFGYMKDQQFVDPKQILDASSRGGSQ</sequence>
<evidence type="ECO:0000313" key="2">
    <source>
        <dbReference type="EMBL" id="GIM44598.1"/>
    </source>
</evidence>
<organism evidence="2 3">
    <name type="scientific">Collibacillus ludicampi</name>
    <dbReference type="NCBI Taxonomy" id="2771369"/>
    <lineage>
        <taxon>Bacteria</taxon>
        <taxon>Bacillati</taxon>
        <taxon>Bacillota</taxon>
        <taxon>Bacilli</taxon>
        <taxon>Bacillales</taxon>
        <taxon>Alicyclobacillaceae</taxon>
        <taxon>Collibacillus</taxon>
    </lineage>
</organism>
<dbReference type="PANTHER" id="PTHR21666:SF270">
    <property type="entry name" value="MUREIN HYDROLASE ACTIVATOR ENVC"/>
    <property type="match status" value="1"/>
</dbReference>
<dbReference type="Gene3D" id="2.70.70.10">
    <property type="entry name" value="Glucose Permease (Domain IIA)"/>
    <property type="match status" value="1"/>
</dbReference>
<comment type="caution">
    <text evidence="2">The sequence shown here is derived from an EMBL/GenBank/DDBJ whole genome shotgun (WGS) entry which is preliminary data.</text>
</comment>